<proteinExistence type="predicted"/>
<accession>A0ACC6M998</accession>
<comment type="caution">
    <text evidence="1">The sequence shown here is derived from an EMBL/GenBank/DDBJ whole genome shotgun (WGS) entry which is preliminary data.</text>
</comment>
<dbReference type="Proteomes" id="UP001277972">
    <property type="component" value="Unassembled WGS sequence"/>
</dbReference>
<keyword evidence="2" id="KW-1185">Reference proteome</keyword>
<gene>
    <name evidence="1" type="ORF">SH601_16250</name>
</gene>
<name>A0ACC6M998_9BACI</name>
<protein>
    <submittedName>
        <fullName evidence="1">GIY-YIG nuclease family protein</fullName>
    </submittedName>
</protein>
<reference evidence="1" key="1">
    <citation type="submission" date="2023-11" db="EMBL/GenBank/DDBJ databases">
        <title>Gracilibacillus pellucida a moderately halophilic bacterium isolated from saline soil in Xinjiang province.</title>
        <authorList>
            <person name="Zhang Z."/>
            <person name="Tan F."/>
            <person name="Wang Y."/>
            <person name="Xia M."/>
        </authorList>
    </citation>
    <scope>NUCLEOTIDE SEQUENCE</scope>
    <source>
        <strain evidence="1">S3-1-1</strain>
    </source>
</reference>
<evidence type="ECO:0000313" key="1">
    <source>
        <dbReference type="EMBL" id="MDX8047519.1"/>
    </source>
</evidence>
<evidence type="ECO:0000313" key="2">
    <source>
        <dbReference type="Proteomes" id="UP001277972"/>
    </source>
</evidence>
<sequence length="102" mass="12035">MEEKSNHYVYIVKCKDNTLYTGYTTNVERRLKMHEQGKGAKYTRGRGPLQLQYQQQCQTKSEALQLEASIKKLTRKEKECWIKEQQMEGYDVDANSKELPNK</sequence>
<dbReference type="EMBL" id="JAWZSR010000014">
    <property type="protein sequence ID" value="MDX8047519.1"/>
    <property type="molecule type" value="Genomic_DNA"/>
</dbReference>
<organism evidence="1 2">
    <name type="scientific">Gracilibacillus pellucidus</name>
    <dbReference type="NCBI Taxonomy" id="3095368"/>
    <lineage>
        <taxon>Bacteria</taxon>
        <taxon>Bacillati</taxon>
        <taxon>Bacillota</taxon>
        <taxon>Bacilli</taxon>
        <taxon>Bacillales</taxon>
        <taxon>Bacillaceae</taxon>
        <taxon>Gracilibacillus</taxon>
    </lineage>
</organism>